<dbReference type="InterPro" id="IPR036135">
    <property type="entry name" value="MoeA_linker/N_sf"/>
</dbReference>
<evidence type="ECO:0000256" key="1">
    <source>
        <dbReference type="ARBA" id="ARBA00002901"/>
    </source>
</evidence>
<dbReference type="Gene3D" id="2.170.190.11">
    <property type="entry name" value="Molybdopterin biosynthesis moea protein, domain 3"/>
    <property type="match status" value="1"/>
</dbReference>
<dbReference type="Pfam" id="PF03453">
    <property type="entry name" value="MoeA_N"/>
    <property type="match status" value="1"/>
</dbReference>
<keyword evidence="4" id="KW-0500">Molybdenum</keyword>
<protein>
    <recommendedName>
        <fullName evidence="4">Molybdopterin molybdenumtransferase</fullName>
        <ecNumber evidence="4">2.10.1.1</ecNumber>
    </recommendedName>
</protein>
<dbReference type="GO" id="GO:0006777">
    <property type="term" value="P:Mo-molybdopterin cofactor biosynthetic process"/>
    <property type="evidence" value="ECO:0007669"/>
    <property type="project" value="UniProtKB-UniRule"/>
</dbReference>
<accession>A0A0S2TAS8</accession>
<dbReference type="EMBL" id="CP013099">
    <property type="protein sequence ID" value="ALP52240.1"/>
    <property type="molecule type" value="Genomic_DNA"/>
</dbReference>
<comment type="similarity">
    <text evidence="2 4">Belongs to the MoeA family.</text>
</comment>
<comment type="catalytic activity">
    <reaction evidence="3">
        <text>adenylyl-molybdopterin + molybdate = Mo-molybdopterin + AMP + H(+)</text>
        <dbReference type="Rhea" id="RHEA:35047"/>
        <dbReference type="ChEBI" id="CHEBI:15378"/>
        <dbReference type="ChEBI" id="CHEBI:36264"/>
        <dbReference type="ChEBI" id="CHEBI:62727"/>
        <dbReference type="ChEBI" id="CHEBI:71302"/>
        <dbReference type="ChEBI" id="CHEBI:456215"/>
        <dbReference type="EC" id="2.10.1.1"/>
    </reaction>
</comment>
<dbReference type="Gene3D" id="3.90.105.10">
    <property type="entry name" value="Molybdopterin biosynthesis moea protein, domain 2"/>
    <property type="match status" value="1"/>
</dbReference>
<evidence type="ECO:0000313" key="6">
    <source>
        <dbReference type="EMBL" id="ALP52240.1"/>
    </source>
</evidence>
<dbReference type="GO" id="GO:0061599">
    <property type="term" value="F:molybdopterin molybdotransferase activity"/>
    <property type="evidence" value="ECO:0007669"/>
    <property type="project" value="UniProtKB-UniRule"/>
</dbReference>
<organism evidence="6 7">
    <name type="scientific">Candidatus Tenderia electrophaga</name>
    <dbReference type="NCBI Taxonomy" id="1748243"/>
    <lineage>
        <taxon>Bacteria</taxon>
        <taxon>Pseudomonadati</taxon>
        <taxon>Pseudomonadota</taxon>
        <taxon>Gammaproteobacteria</taxon>
        <taxon>Candidatus Tenderiales</taxon>
        <taxon>Candidatus Tenderiaceae</taxon>
        <taxon>Candidatus Tenderia</taxon>
    </lineage>
</organism>
<dbReference type="InterPro" id="IPR001453">
    <property type="entry name" value="MoaB/Mog_dom"/>
</dbReference>
<dbReference type="KEGG" id="tee:Tel_03255"/>
<name>A0A0S2TAS8_9GAMM</name>
<comment type="function">
    <text evidence="1 4">Catalyzes the insertion of molybdate into adenylated molybdopterin with the concomitant release of AMP.</text>
</comment>
<dbReference type="EC" id="2.10.1.1" evidence="4"/>
<evidence type="ECO:0000256" key="3">
    <source>
        <dbReference type="ARBA" id="ARBA00047317"/>
    </source>
</evidence>
<keyword evidence="7" id="KW-1185">Reference proteome</keyword>
<proteinExistence type="inferred from homology"/>
<keyword evidence="4" id="KW-0479">Metal-binding</keyword>
<dbReference type="Proteomes" id="UP000055136">
    <property type="component" value="Chromosome"/>
</dbReference>
<feature type="domain" description="MoaB/Mog" evidence="5">
    <location>
        <begin position="184"/>
        <end position="321"/>
    </location>
</feature>
<reference evidence="6" key="1">
    <citation type="submission" date="2015-10" db="EMBL/GenBank/DDBJ databases">
        <title>Description of Candidatus Tenderia electrophaga gen. nov, sp. nov., an Uncultivated Electroautotroph from a Biocathode Enrichment.</title>
        <authorList>
            <person name="Eddie B.J."/>
            <person name="Malanoski A.P."/>
            <person name="Wang Z."/>
            <person name="Hall R.J."/>
            <person name="Oh S.D."/>
            <person name="Heiner C."/>
            <person name="Lin B."/>
            <person name="Strycharz-Glaven S.M."/>
        </authorList>
    </citation>
    <scope>NUCLEOTIDE SEQUENCE [LARGE SCALE GENOMIC DNA]</scope>
    <source>
        <strain evidence="6">NRL1</strain>
    </source>
</reference>
<evidence type="ECO:0000256" key="2">
    <source>
        <dbReference type="ARBA" id="ARBA00010763"/>
    </source>
</evidence>
<evidence type="ECO:0000313" key="7">
    <source>
        <dbReference type="Proteomes" id="UP000055136"/>
    </source>
</evidence>
<keyword evidence="4" id="KW-0501">Molybdenum cofactor biosynthesis</keyword>
<keyword evidence="4" id="KW-0808">Transferase</keyword>
<comment type="cofactor">
    <cofactor evidence="4">
        <name>Mg(2+)</name>
        <dbReference type="ChEBI" id="CHEBI:18420"/>
    </cofactor>
</comment>
<keyword evidence="4" id="KW-0460">Magnesium</keyword>
<dbReference type="Gene3D" id="3.40.980.10">
    <property type="entry name" value="MoaB/Mog-like domain"/>
    <property type="match status" value="1"/>
</dbReference>
<sequence length="338" mass="35364">MSEKSPLPDAQETFINALAAGAMTAETVALDQALGRTLHADLKAPEDAPPYHRAIVEGFLVNTAETQGATQDKPKRFKVVGHVAPGDARCPSVGSGEAVEVHTGSILPDGQVSIVRMWEAQRDGDQISISRPFPPRFFIEDQGCDIQQGDTIISAGTLIEAAHIGTLASLGLDQVQVARQPRVTLFASGDEVIPYTAGLKPGMIRDCNSPMLAAAVRSAGAVPALGGIMGDDFDSFVGAVKQALQDADMIVIAGGTAVGGRDFISDLIKQVGELLVDGVPMKSGRPLIMGVADGKPLVCVAGHPPEALRGFKLFGVPAIAKLLGREEELPQDAQQPPQ</sequence>
<dbReference type="PANTHER" id="PTHR10192:SF5">
    <property type="entry name" value="GEPHYRIN"/>
    <property type="match status" value="1"/>
</dbReference>
<dbReference type="CDD" id="cd00887">
    <property type="entry name" value="MoeA"/>
    <property type="match status" value="1"/>
</dbReference>
<dbReference type="InterPro" id="IPR005110">
    <property type="entry name" value="MoeA_linker/N"/>
</dbReference>
<dbReference type="UniPathway" id="UPA00344"/>
<evidence type="ECO:0000259" key="5">
    <source>
        <dbReference type="SMART" id="SM00852"/>
    </source>
</evidence>
<gene>
    <name evidence="6" type="ORF">Tel_03255</name>
</gene>
<dbReference type="SMART" id="SM00852">
    <property type="entry name" value="MoCF_biosynth"/>
    <property type="match status" value="1"/>
</dbReference>
<evidence type="ECO:0000256" key="4">
    <source>
        <dbReference type="RuleBase" id="RU365090"/>
    </source>
</evidence>
<dbReference type="AlphaFoldDB" id="A0A0S2TAS8"/>
<dbReference type="SUPFAM" id="SSF63882">
    <property type="entry name" value="MoeA N-terminal region -like"/>
    <property type="match status" value="1"/>
</dbReference>
<dbReference type="InterPro" id="IPR036425">
    <property type="entry name" value="MoaB/Mog-like_dom_sf"/>
</dbReference>
<comment type="pathway">
    <text evidence="4">Cofactor biosynthesis; molybdopterin biosynthesis.</text>
</comment>
<dbReference type="InterPro" id="IPR038987">
    <property type="entry name" value="MoeA-like"/>
</dbReference>
<dbReference type="Pfam" id="PF00994">
    <property type="entry name" value="MoCF_biosynth"/>
    <property type="match status" value="1"/>
</dbReference>
<dbReference type="PANTHER" id="PTHR10192">
    <property type="entry name" value="MOLYBDOPTERIN BIOSYNTHESIS PROTEIN"/>
    <property type="match status" value="1"/>
</dbReference>
<dbReference type="GO" id="GO:0005737">
    <property type="term" value="C:cytoplasm"/>
    <property type="evidence" value="ECO:0007669"/>
    <property type="project" value="TreeGrafter"/>
</dbReference>
<dbReference type="SUPFAM" id="SSF53218">
    <property type="entry name" value="Molybdenum cofactor biosynthesis proteins"/>
    <property type="match status" value="1"/>
</dbReference>
<dbReference type="GO" id="GO:0046872">
    <property type="term" value="F:metal ion binding"/>
    <property type="evidence" value="ECO:0007669"/>
    <property type="project" value="UniProtKB-UniRule"/>
</dbReference>
<dbReference type="STRING" id="1748243.Tel_03255"/>